<sequence>MDATYSAGDNTSCIEKLEQQWSPPRNASSAAELIAYRYVFLFNVCRAKASS</sequence>
<dbReference type="Proteomes" id="UP000828390">
    <property type="component" value="Unassembled WGS sequence"/>
</dbReference>
<proteinExistence type="predicted"/>
<name>A0A9D3YHD4_DREPO</name>
<dbReference type="EMBL" id="JAIWYP010000015">
    <property type="protein sequence ID" value="KAH3698960.1"/>
    <property type="molecule type" value="Genomic_DNA"/>
</dbReference>
<reference evidence="1" key="1">
    <citation type="journal article" date="2019" name="bioRxiv">
        <title>The Genome of the Zebra Mussel, Dreissena polymorpha: A Resource for Invasive Species Research.</title>
        <authorList>
            <person name="McCartney M.A."/>
            <person name="Auch B."/>
            <person name="Kono T."/>
            <person name="Mallez S."/>
            <person name="Zhang Y."/>
            <person name="Obille A."/>
            <person name="Becker A."/>
            <person name="Abrahante J.E."/>
            <person name="Garbe J."/>
            <person name="Badalamenti J.P."/>
            <person name="Herman A."/>
            <person name="Mangelson H."/>
            <person name="Liachko I."/>
            <person name="Sullivan S."/>
            <person name="Sone E.D."/>
            <person name="Koren S."/>
            <person name="Silverstein K.A.T."/>
            <person name="Beckman K.B."/>
            <person name="Gohl D.M."/>
        </authorList>
    </citation>
    <scope>NUCLEOTIDE SEQUENCE</scope>
    <source>
        <strain evidence="1">Duluth1</strain>
        <tissue evidence="1">Whole animal</tissue>
    </source>
</reference>
<evidence type="ECO:0000313" key="1">
    <source>
        <dbReference type="EMBL" id="KAH3698960.1"/>
    </source>
</evidence>
<comment type="caution">
    <text evidence="1">The sequence shown here is derived from an EMBL/GenBank/DDBJ whole genome shotgun (WGS) entry which is preliminary data.</text>
</comment>
<gene>
    <name evidence="1" type="ORF">DPMN_073906</name>
</gene>
<accession>A0A9D3YHD4</accession>
<evidence type="ECO:0000313" key="2">
    <source>
        <dbReference type="Proteomes" id="UP000828390"/>
    </source>
</evidence>
<organism evidence="1 2">
    <name type="scientific">Dreissena polymorpha</name>
    <name type="common">Zebra mussel</name>
    <name type="synonym">Mytilus polymorpha</name>
    <dbReference type="NCBI Taxonomy" id="45954"/>
    <lineage>
        <taxon>Eukaryota</taxon>
        <taxon>Metazoa</taxon>
        <taxon>Spiralia</taxon>
        <taxon>Lophotrochozoa</taxon>
        <taxon>Mollusca</taxon>
        <taxon>Bivalvia</taxon>
        <taxon>Autobranchia</taxon>
        <taxon>Heteroconchia</taxon>
        <taxon>Euheterodonta</taxon>
        <taxon>Imparidentia</taxon>
        <taxon>Neoheterodontei</taxon>
        <taxon>Myida</taxon>
        <taxon>Dreissenoidea</taxon>
        <taxon>Dreissenidae</taxon>
        <taxon>Dreissena</taxon>
    </lineage>
</organism>
<protein>
    <submittedName>
        <fullName evidence="1">Uncharacterized protein</fullName>
    </submittedName>
</protein>
<keyword evidence="2" id="KW-1185">Reference proteome</keyword>
<reference evidence="1" key="2">
    <citation type="submission" date="2020-11" db="EMBL/GenBank/DDBJ databases">
        <authorList>
            <person name="McCartney M.A."/>
            <person name="Auch B."/>
            <person name="Kono T."/>
            <person name="Mallez S."/>
            <person name="Becker A."/>
            <person name="Gohl D.M."/>
            <person name="Silverstein K.A.T."/>
            <person name="Koren S."/>
            <person name="Bechman K.B."/>
            <person name="Herman A."/>
            <person name="Abrahante J.E."/>
            <person name="Garbe J."/>
        </authorList>
    </citation>
    <scope>NUCLEOTIDE SEQUENCE</scope>
    <source>
        <strain evidence="1">Duluth1</strain>
        <tissue evidence="1">Whole animal</tissue>
    </source>
</reference>
<dbReference type="AlphaFoldDB" id="A0A9D3YHD4"/>